<feature type="transmembrane region" description="Helical" evidence="1">
    <location>
        <begin position="67"/>
        <end position="85"/>
    </location>
</feature>
<keyword evidence="1" id="KW-1133">Transmembrane helix</keyword>
<sequence>MPGELNAMRRIRAVAIASALLFAAMAVYTWPLKPGIPAIQLTFTESAFTSILAEWKPAGVHIFKTHFATDFPFLVCYGALGYLVSRETNLFERHTRRVRSLLALSLPFAAAADAIENSLHLLFLLGTGPFSQSLYFAAGIASTIKWLLIVGFVGSSAYALYKTAG</sequence>
<feature type="transmembrane region" description="Helical" evidence="1">
    <location>
        <begin position="135"/>
        <end position="161"/>
    </location>
</feature>
<accession>A0A9W6FYL2</accession>
<feature type="transmembrane region" description="Helical" evidence="1">
    <location>
        <begin position="97"/>
        <end position="115"/>
    </location>
</feature>
<dbReference type="Proteomes" id="UP001144352">
    <property type="component" value="Unassembled WGS sequence"/>
</dbReference>
<reference evidence="2" key="1">
    <citation type="submission" date="2022-12" db="EMBL/GenBank/DDBJ databases">
        <title>Reference genome sequencing for broad-spectrum identification of bacterial and archaeal isolates by mass spectrometry.</title>
        <authorList>
            <person name="Sekiguchi Y."/>
            <person name="Tourlousse D.M."/>
        </authorList>
    </citation>
    <scope>NUCLEOTIDE SEQUENCE</scope>
    <source>
        <strain evidence="2">H2</strain>
    </source>
</reference>
<gene>
    <name evidence="2" type="ORF">GHYDROH2_09610</name>
</gene>
<evidence type="ECO:0000313" key="3">
    <source>
        <dbReference type="Proteomes" id="UP001144352"/>
    </source>
</evidence>
<proteinExistence type="predicted"/>
<keyword evidence="1" id="KW-0812">Transmembrane</keyword>
<comment type="caution">
    <text evidence="2">The sequence shown here is derived from an EMBL/GenBank/DDBJ whole genome shotgun (WGS) entry which is preliminary data.</text>
</comment>
<name>A0A9W6FYL2_9BACT</name>
<protein>
    <submittedName>
        <fullName evidence="2">Uncharacterized protein</fullName>
    </submittedName>
</protein>
<keyword evidence="1" id="KW-0472">Membrane</keyword>
<evidence type="ECO:0000313" key="2">
    <source>
        <dbReference type="EMBL" id="GLI37460.1"/>
    </source>
</evidence>
<keyword evidence="3" id="KW-1185">Reference proteome</keyword>
<dbReference type="AlphaFoldDB" id="A0A9W6FYL2"/>
<dbReference type="EMBL" id="BSDS01000001">
    <property type="protein sequence ID" value="GLI37460.1"/>
    <property type="molecule type" value="Genomic_DNA"/>
</dbReference>
<evidence type="ECO:0000256" key="1">
    <source>
        <dbReference type="SAM" id="Phobius"/>
    </source>
</evidence>
<organism evidence="2 3">
    <name type="scientific">Geobacter hydrogenophilus</name>
    <dbReference type="NCBI Taxonomy" id="40983"/>
    <lineage>
        <taxon>Bacteria</taxon>
        <taxon>Pseudomonadati</taxon>
        <taxon>Thermodesulfobacteriota</taxon>
        <taxon>Desulfuromonadia</taxon>
        <taxon>Geobacterales</taxon>
        <taxon>Geobacteraceae</taxon>
        <taxon>Geobacter</taxon>
    </lineage>
</organism>